<organism evidence="1">
    <name type="scientific">marine sediment metagenome</name>
    <dbReference type="NCBI Taxonomy" id="412755"/>
    <lineage>
        <taxon>unclassified sequences</taxon>
        <taxon>metagenomes</taxon>
        <taxon>ecological metagenomes</taxon>
    </lineage>
</organism>
<gene>
    <name evidence="1" type="ORF">LCGC14_3032560</name>
</gene>
<dbReference type="AlphaFoldDB" id="A0A0F8XF67"/>
<comment type="caution">
    <text evidence="1">The sequence shown here is derived from an EMBL/GenBank/DDBJ whole genome shotgun (WGS) entry which is preliminary data.</text>
</comment>
<feature type="non-terminal residue" evidence="1">
    <location>
        <position position="287"/>
    </location>
</feature>
<reference evidence="1" key="1">
    <citation type="journal article" date="2015" name="Nature">
        <title>Complex archaea that bridge the gap between prokaryotes and eukaryotes.</title>
        <authorList>
            <person name="Spang A."/>
            <person name="Saw J.H."/>
            <person name="Jorgensen S.L."/>
            <person name="Zaremba-Niedzwiedzka K."/>
            <person name="Martijn J."/>
            <person name="Lind A.E."/>
            <person name="van Eijk R."/>
            <person name="Schleper C."/>
            <person name="Guy L."/>
            <person name="Ettema T.J."/>
        </authorList>
    </citation>
    <scope>NUCLEOTIDE SEQUENCE</scope>
</reference>
<name>A0A0F8XF67_9ZZZZ</name>
<proteinExistence type="predicted"/>
<protein>
    <submittedName>
        <fullName evidence="1">Uncharacterized protein</fullName>
    </submittedName>
</protein>
<evidence type="ECO:0000313" key="1">
    <source>
        <dbReference type="EMBL" id="KKK59620.1"/>
    </source>
</evidence>
<dbReference type="EMBL" id="LAZR01063379">
    <property type="protein sequence ID" value="KKK59620.1"/>
    <property type="molecule type" value="Genomic_DNA"/>
</dbReference>
<accession>A0A0F8XF67</accession>
<sequence>MKTILGLDADSRGRHATWLTGALVRIGLLSAVILFCRWHPPGASAHRANVIGASWSVPAALSAALGQSPGPTPPAWRRVSVSAGGESVQVEIQRFDPPRELKPLALDKTSRATPMDTAVSMTSLIARGSTGEHFRKYAAHFEDPRSFVRGIRKGARLTPEAWFPRARKTELGMRLLGLIRYKHHVLVVVSKHREHPRSGKPYEWVGSFCMISRAGVWYADEGDKSPKVTDPVIKHIHDSRYELMRAPVARDASPLATQPDGASISPTPASATVLCITDKWILWQTHE</sequence>